<evidence type="ECO:0000313" key="8">
    <source>
        <dbReference type="Proteomes" id="UP000541347"/>
    </source>
</evidence>
<evidence type="ECO:0000256" key="5">
    <source>
        <dbReference type="ARBA" id="ARBA00023136"/>
    </source>
</evidence>
<evidence type="ECO:0000256" key="3">
    <source>
        <dbReference type="ARBA" id="ARBA00022692"/>
    </source>
</evidence>
<comment type="subcellular location">
    <subcellularLocation>
        <location evidence="1 6">Membrane</location>
        <topology evidence="1 6">Multi-pass membrane protein</topology>
    </subcellularLocation>
</comment>
<evidence type="ECO:0000256" key="1">
    <source>
        <dbReference type="ARBA" id="ARBA00004141"/>
    </source>
</evidence>
<evidence type="ECO:0000256" key="6">
    <source>
        <dbReference type="RuleBase" id="RU363058"/>
    </source>
</evidence>
<evidence type="ECO:0000313" key="7">
    <source>
        <dbReference type="EMBL" id="NBN62476.1"/>
    </source>
</evidence>
<organism evidence="7 8">
    <name type="scientific">Pannonibacter tanglangensis</name>
    <dbReference type="NCBI Taxonomy" id="2750084"/>
    <lineage>
        <taxon>Bacteria</taxon>
        <taxon>Pseudomonadati</taxon>
        <taxon>Pseudomonadota</taxon>
        <taxon>Alphaproteobacteria</taxon>
        <taxon>Hyphomicrobiales</taxon>
        <taxon>Stappiaceae</taxon>
        <taxon>Pannonibacter</taxon>
    </lineage>
</organism>
<feature type="transmembrane region" description="Helical" evidence="6">
    <location>
        <begin position="346"/>
        <end position="365"/>
    </location>
</feature>
<feature type="transmembrane region" description="Helical" evidence="6">
    <location>
        <begin position="59"/>
        <end position="76"/>
    </location>
</feature>
<comment type="similarity">
    <text evidence="6">Belongs to the inorganic phosphate transporter (PiT) (TC 2.A.20) family.</text>
</comment>
<evidence type="ECO:0000256" key="2">
    <source>
        <dbReference type="ARBA" id="ARBA00022448"/>
    </source>
</evidence>
<name>A0ABW9ZDA4_9HYPH</name>
<feature type="transmembrane region" description="Helical" evidence="6">
    <location>
        <begin position="168"/>
        <end position="187"/>
    </location>
</feature>
<feature type="transmembrane region" description="Helical" evidence="6">
    <location>
        <begin position="262"/>
        <end position="279"/>
    </location>
</feature>
<feature type="transmembrane region" description="Helical" evidence="6">
    <location>
        <begin position="88"/>
        <end position="113"/>
    </location>
</feature>
<feature type="transmembrane region" description="Helical" evidence="6">
    <location>
        <begin position="31"/>
        <end position="53"/>
    </location>
</feature>
<feature type="transmembrane region" description="Helical" evidence="6">
    <location>
        <begin position="193"/>
        <end position="212"/>
    </location>
</feature>
<keyword evidence="4 6" id="KW-1133">Transmembrane helix</keyword>
<protein>
    <recommendedName>
        <fullName evidence="6">Phosphate transporter</fullName>
    </recommendedName>
</protein>
<feature type="transmembrane region" description="Helical" evidence="6">
    <location>
        <begin position="465"/>
        <end position="490"/>
    </location>
</feature>
<dbReference type="PANTHER" id="PTHR11101:SF80">
    <property type="entry name" value="PHOSPHATE TRANSPORTER"/>
    <property type="match status" value="1"/>
</dbReference>
<comment type="caution">
    <text evidence="7">The sequence shown here is derived from an EMBL/GenBank/DDBJ whole genome shotgun (WGS) entry which is preliminary data.</text>
</comment>
<accession>A0ABW9ZDA4</accession>
<feature type="transmembrane region" description="Helical" evidence="6">
    <location>
        <begin position="300"/>
        <end position="318"/>
    </location>
</feature>
<gene>
    <name evidence="7" type="ORF">GWI71_02175</name>
</gene>
<dbReference type="Pfam" id="PF01384">
    <property type="entry name" value="PHO4"/>
    <property type="match status" value="1"/>
</dbReference>
<dbReference type="PANTHER" id="PTHR11101">
    <property type="entry name" value="PHOSPHATE TRANSPORTER"/>
    <property type="match status" value="1"/>
</dbReference>
<proteinExistence type="inferred from homology"/>
<keyword evidence="6" id="KW-0592">Phosphate transport</keyword>
<feature type="transmembrane region" description="Helical" evidence="6">
    <location>
        <begin position="232"/>
        <end position="250"/>
    </location>
</feature>
<sequence length="494" mass="51774">MAKTDQKSILDKDLDKIAYIEEATESTSRRLVAPGLAFLFLVLTVLLAASMVLDVPGGVLVIVAAAVGAYMALNIGTNDVANNVGPAVGARAISLPVALAMAAVCESAGALIAGGDVIETISGGIITPLDAGSPHDFALVMLSALLAAGIWIHFANWVRAPVSTTHSIVGAVLGAAIGGIGIAPVNWSMVGSIMGGWLVSPVLSACLAAALLAFIRSRVVYQFDKIDAARRWVPRLIGVMAGAFATYLTFKGLSRVVNLDLGHALFVGLVVGVLTHALVRPIIHRQSTGLENRNQSVRQLFGWPLVGAAGLLSFAHGANDVANAVGPVAAIAHAMSAGAVSDTVRIPFWVMLIGAFGISLGLSLFGPRLIRLVGQQITKLNPMRAFCIALATALTVILASALGLPVSTTHVTVGAVFGVGFFREWETQRLGYRADTPSGRAGLRLRPIRNREEQKRRLLVRRSHVMTILVAWMVTVPSAALLAGVIRWLLSGVL</sequence>
<keyword evidence="5 6" id="KW-0472">Membrane</keyword>
<dbReference type="Proteomes" id="UP000541347">
    <property type="component" value="Unassembled WGS sequence"/>
</dbReference>
<evidence type="ECO:0000256" key="4">
    <source>
        <dbReference type="ARBA" id="ARBA00022989"/>
    </source>
</evidence>
<keyword evidence="3 6" id="KW-0812">Transmembrane</keyword>
<dbReference type="EMBL" id="JAABLP010000001">
    <property type="protein sequence ID" value="NBN62476.1"/>
    <property type="molecule type" value="Genomic_DNA"/>
</dbReference>
<keyword evidence="2 6" id="KW-0813">Transport</keyword>
<dbReference type="RefSeq" id="WP_161673452.1">
    <property type="nucleotide sequence ID" value="NZ_JAABLP010000001.1"/>
</dbReference>
<feature type="transmembrane region" description="Helical" evidence="6">
    <location>
        <begin position="385"/>
        <end position="402"/>
    </location>
</feature>
<dbReference type="InterPro" id="IPR001204">
    <property type="entry name" value="Phos_transporter"/>
</dbReference>
<feature type="transmembrane region" description="Helical" evidence="6">
    <location>
        <begin position="137"/>
        <end position="156"/>
    </location>
</feature>
<reference evidence="7 8" key="1">
    <citation type="submission" date="2020-01" db="EMBL/GenBank/DDBJ databases">
        <authorList>
            <person name="Peng S.Y."/>
            <person name="Li J."/>
            <person name="Wang M."/>
            <person name="Wang L."/>
            <person name="Wang C.Q."/>
            <person name="Wang J.R."/>
        </authorList>
    </citation>
    <scope>NUCLEOTIDE SEQUENCE [LARGE SCALE GENOMIC DNA]</scope>
    <source>
        <strain evidence="7 8">XCT-34</strain>
    </source>
</reference>
<keyword evidence="8" id="KW-1185">Reference proteome</keyword>